<evidence type="ECO:0008006" key="4">
    <source>
        <dbReference type="Google" id="ProtNLM"/>
    </source>
</evidence>
<dbReference type="GO" id="GO:0005768">
    <property type="term" value="C:endosome"/>
    <property type="evidence" value="ECO:0007669"/>
    <property type="project" value="TreeGrafter"/>
</dbReference>
<feature type="region of interest" description="Disordered" evidence="1">
    <location>
        <begin position="144"/>
        <end position="165"/>
    </location>
</feature>
<keyword evidence="3" id="KW-1185">Reference proteome</keyword>
<dbReference type="STRING" id="35608.A0A2U1QKU6"/>
<dbReference type="Gene3D" id="2.60.120.10">
    <property type="entry name" value="Jelly Rolls"/>
    <property type="match status" value="1"/>
</dbReference>
<sequence length="381" mass="43146">MANPRRNSFPNTQELPVFTNPQIQSRFSRLKLFLKKPQSFPFLLSLLLILTWVFLRIQQNSQIQPKPIKPNTLLSNDNQDQDHEANVIRFKSNFPSKIAKDNRGWLLDPVSIALASGIKGGALEIKIHIKRYKVSYIYPFTPDPSSPPPKNMANPRRNSFPNTQELPVFSNPQIQSRFSRLKLFLKKPQSFPFLLSLLLILTWVFLRIQQNSQIQPKPIKPNTLLANDDINQDQEANVIRFKSNFPSEIAKDNRGWLLDPVSIALASGIKGGALVCSSIHVGEIKPGRYRGNHRHHGCNETFLIWGGRTMFRLENKGLEKGFAQVLVGLEDVAVAVSPAGTAHALINVDETRRSNISYGLMFMVIRRSAFEQAKHKHGSET</sequence>
<dbReference type="Proteomes" id="UP000245207">
    <property type="component" value="Unassembled WGS sequence"/>
</dbReference>
<proteinExistence type="predicted"/>
<dbReference type="OrthoDB" id="2017432at2759"/>
<reference evidence="2 3" key="1">
    <citation type="journal article" date="2018" name="Mol. Plant">
        <title>The genome of Artemisia annua provides insight into the evolution of Asteraceae family and artemisinin biosynthesis.</title>
        <authorList>
            <person name="Shen Q."/>
            <person name="Zhang L."/>
            <person name="Liao Z."/>
            <person name="Wang S."/>
            <person name="Yan T."/>
            <person name="Shi P."/>
            <person name="Liu M."/>
            <person name="Fu X."/>
            <person name="Pan Q."/>
            <person name="Wang Y."/>
            <person name="Lv Z."/>
            <person name="Lu X."/>
            <person name="Zhang F."/>
            <person name="Jiang W."/>
            <person name="Ma Y."/>
            <person name="Chen M."/>
            <person name="Hao X."/>
            <person name="Li L."/>
            <person name="Tang Y."/>
            <person name="Lv G."/>
            <person name="Zhou Y."/>
            <person name="Sun X."/>
            <person name="Brodelius P.E."/>
            <person name="Rose J.K.C."/>
            <person name="Tang K."/>
        </authorList>
    </citation>
    <scope>NUCLEOTIDE SEQUENCE [LARGE SCALE GENOMIC DNA]</scope>
    <source>
        <strain evidence="3">cv. Huhao1</strain>
        <tissue evidence="2">Leaf</tissue>
    </source>
</reference>
<gene>
    <name evidence="2" type="ORF">CTI12_AA016810</name>
</gene>
<dbReference type="SUPFAM" id="SSF51182">
    <property type="entry name" value="RmlC-like cupins"/>
    <property type="match status" value="1"/>
</dbReference>
<evidence type="ECO:0000256" key="1">
    <source>
        <dbReference type="SAM" id="MobiDB-lite"/>
    </source>
</evidence>
<accession>A0A2U1QKU6</accession>
<protein>
    <recommendedName>
        <fullName evidence="4">RmlC-like jelly roll fold protein</fullName>
    </recommendedName>
</protein>
<dbReference type="PANTHER" id="PTHR37742">
    <property type="entry name" value="OS01G0810200 PROTEIN"/>
    <property type="match status" value="1"/>
</dbReference>
<name>A0A2U1QKU6_ARTAN</name>
<dbReference type="InterPro" id="IPR014710">
    <property type="entry name" value="RmlC-like_jellyroll"/>
</dbReference>
<dbReference type="GO" id="GO:0005802">
    <property type="term" value="C:trans-Golgi network"/>
    <property type="evidence" value="ECO:0007669"/>
    <property type="project" value="TreeGrafter"/>
</dbReference>
<dbReference type="EMBL" id="PKPP01000058">
    <property type="protein sequence ID" value="PWA98613.1"/>
    <property type="molecule type" value="Genomic_DNA"/>
</dbReference>
<dbReference type="PANTHER" id="PTHR37742:SF1">
    <property type="entry name" value="OS01G0810200 PROTEIN"/>
    <property type="match status" value="1"/>
</dbReference>
<dbReference type="AlphaFoldDB" id="A0A2U1QKU6"/>
<organism evidence="2 3">
    <name type="scientific">Artemisia annua</name>
    <name type="common">Sweet wormwood</name>
    <dbReference type="NCBI Taxonomy" id="35608"/>
    <lineage>
        <taxon>Eukaryota</taxon>
        <taxon>Viridiplantae</taxon>
        <taxon>Streptophyta</taxon>
        <taxon>Embryophyta</taxon>
        <taxon>Tracheophyta</taxon>
        <taxon>Spermatophyta</taxon>
        <taxon>Magnoliopsida</taxon>
        <taxon>eudicotyledons</taxon>
        <taxon>Gunneridae</taxon>
        <taxon>Pentapetalae</taxon>
        <taxon>asterids</taxon>
        <taxon>campanulids</taxon>
        <taxon>Asterales</taxon>
        <taxon>Asteraceae</taxon>
        <taxon>Asteroideae</taxon>
        <taxon>Anthemideae</taxon>
        <taxon>Artemisiinae</taxon>
        <taxon>Artemisia</taxon>
    </lineage>
</organism>
<dbReference type="InterPro" id="IPR011051">
    <property type="entry name" value="RmlC_Cupin_sf"/>
</dbReference>
<feature type="compositionally biased region" description="Polar residues" evidence="1">
    <location>
        <begin position="156"/>
        <end position="165"/>
    </location>
</feature>
<evidence type="ECO:0000313" key="2">
    <source>
        <dbReference type="EMBL" id="PWA98613.1"/>
    </source>
</evidence>
<evidence type="ECO:0000313" key="3">
    <source>
        <dbReference type="Proteomes" id="UP000245207"/>
    </source>
</evidence>
<comment type="caution">
    <text evidence="2">The sequence shown here is derived from an EMBL/GenBank/DDBJ whole genome shotgun (WGS) entry which is preliminary data.</text>
</comment>